<evidence type="ECO:0000313" key="1">
    <source>
        <dbReference type="EMBL" id="GAI69787.1"/>
    </source>
</evidence>
<protein>
    <recommendedName>
        <fullName evidence="2">Polymerase/histidinol phosphatase N-terminal domain-containing protein</fullName>
    </recommendedName>
</protein>
<sequence>MEALEKAGSQGSFLIWAHPHWSGNTVADVLRHEFHGIEVYNHLCEIAYGKGNGAFHWDSVLEQQPDMLGLATDDNHFKEGFPPQVGGWIMVNAPELSPEAIMASIRKGNFYSSTGPDFKWIYIKKENRVVAETSPIVHARLIGPATKGKWKAKVDKRNMTKTNFRIPDDWAFARLEIEDAFGKKAWSNPLLNSKG</sequence>
<dbReference type="SUPFAM" id="SSF89550">
    <property type="entry name" value="PHP domain-like"/>
    <property type="match status" value="1"/>
</dbReference>
<name>X1QMK2_9ZZZZ</name>
<dbReference type="Gene3D" id="3.20.20.140">
    <property type="entry name" value="Metal-dependent hydrolases"/>
    <property type="match status" value="1"/>
</dbReference>
<dbReference type="EMBL" id="BARW01000087">
    <property type="protein sequence ID" value="GAI69787.1"/>
    <property type="molecule type" value="Genomic_DNA"/>
</dbReference>
<evidence type="ECO:0008006" key="2">
    <source>
        <dbReference type="Google" id="ProtNLM"/>
    </source>
</evidence>
<accession>X1QMK2</accession>
<organism evidence="1">
    <name type="scientific">marine sediment metagenome</name>
    <dbReference type="NCBI Taxonomy" id="412755"/>
    <lineage>
        <taxon>unclassified sequences</taxon>
        <taxon>metagenomes</taxon>
        <taxon>ecological metagenomes</taxon>
    </lineage>
</organism>
<comment type="caution">
    <text evidence="1">The sequence shown here is derived from an EMBL/GenBank/DDBJ whole genome shotgun (WGS) entry which is preliminary data.</text>
</comment>
<proteinExistence type="predicted"/>
<gene>
    <name evidence="1" type="ORF">S12H4_00639</name>
</gene>
<dbReference type="InterPro" id="IPR016195">
    <property type="entry name" value="Pol/histidinol_Pase-like"/>
</dbReference>
<dbReference type="AlphaFoldDB" id="X1QMK2"/>
<reference evidence="1" key="1">
    <citation type="journal article" date="2014" name="Front. Microbiol.">
        <title>High frequency of phylogenetically diverse reductive dehalogenase-homologous genes in deep subseafloor sedimentary metagenomes.</title>
        <authorList>
            <person name="Kawai M."/>
            <person name="Futagami T."/>
            <person name="Toyoda A."/>
            <person name="Takaki Y."/>
            <person name="Nishi S."/>
            <person name="Hori S."/>
            <person name="Arai W."/>
            <person name="Tsubouchi T."/>
            <person name="Morono Y."/>
            <person name="Uchiyama I."/>
            <person name="Ito T."/>
            <person name="Fujiyama A."/>
            <person name="Inagaki F."/>
            <person name="Takami H."/>
        </authorList>
    </citation>
    <scope>NUCLEOTIDE SEQUENCE</scope>
    <source>
        <strain evidence="1">Expedition CK06-06</strain>
    </source>
</reference>